<dbReference type="PANTHER" id="PTHR22901:SF0">
    <property type="entry name" value="SIALATE O-ACETYLESTERASE"/>
    <property type="match status" value="1"/>
</dbReference>
<accession>A0A842HA76</accession>
<feature type="domain" description="Sialate O-acetylesterase" evidence="2">
    <location>
        <begin position="447"/>
        <end position="522"/>
    </location>
</feature>
<dbReference type="GO" id="GO:0005975">
    <property type="term" value="P:carbohydrate metabolic process"/>
    <property type="evidence" value="ECO:0007669"/>
    <property type="project" value="TreeGrafter"/>
</dbReference>
<evidence type="ECO:0000313" key="3">
    <source>
        <dbReference type="EMBL" id="MBC2593215.1"/>
    </source>
</evidence>
<dbReference type="InterPro" id="IPR008979">
    <property type="entry name" value="Galactose-bd-like_sf"/>
</dbReference>
<dbReference type="PANTHER" id="PTHR22901">
    <property type="entry name" value="SIALATE O-ACETYLESTERASE"/>
    <property type="match status" value="1"/>
</dbReference>
<proteinExistence type="predicted"/>
<dbReference type="Pfam" id="PF03629">
    <property type="entry name" value="SASA"/>
    <property type="match status" value="2"/>
</dbReference>
<feature type="domain" description="Sialate O-acetylesterase" evidence="2">
    <location>
        <begin position="114"/>
        <end position="268"/>
    </location>
</feature>
<dbReference type="AlphaFoldDB" id="A0A842HA76"/>
<dbReference type="Gene3D" id="3.40.50.1110">
    <property type="entry name" value="SGNH hydrolase"/>
    <property type="match status" value="2"/>
</dbReference>
<dbReference type="EMBL" id="JACHVB010000012">
    <property type="protein sequence ID" value="MBC2593215.1"/>
    <property type="molecule type" value="Genomic_DNA"/>
</dbReference>
<reference evidence="3 4" key="1">
    <citation type="submission" date="2020-07" db="EMBL/GenBank/DDBJ databases">
        <authorList>
            <person name="Feng X."/>
        </authorList>
    </citation>
    <scope>NUCLEOTIDE SEQUENCE [LARGE SCALE GENOMIC DNA]</scope>
    <source>
        <strain evidence="3 4">JCM31066</strain>
    </source>
</reference>
<name>A0A842HA76_9BACT</name>
<dbReference type="RefSeq" id="WP_185674205.1">
    <property type="nucleotide sequence ID" value="NZ_JACHVB010000012.1"/>
</dbReference>
<comment type="caution">
    <text evidence="3">The sequence shown here is derived from an EMBL/GenBank/DDBJ whole genome shotgun (WGS) entry which is preliminary data.</text>
</comment>
<keyword evidence="1" id="KW-0378">Hydrolase</keyword>
<evidence type="ECO:0000256" key="1">
    <source>
        <dbReference type="ARBA" id="ARBA00022801"/>
    </source>
</evidence>
<sequence length="695" mass="76588">MIAMEKSSRLLAVRHWVLVALVLSSGIARAEVRLPAIFSSGMVLQKGTATPVWGTADPGETVTVKMEDASAEAVADESGCWIVRLDLSGTGAGPFAMTVAGNNRIVLGNVLVGEVWLASGQSNMELFLRYTSTYPEERQKPRNEFIREFKVSKHPAAEPTRELGGRWETASPDSIGQMSGVAYYFACCVQQALGCPVGIINSSYGGTNVETWMSAEAIAENPELQQGCRKASEEFNTYPERMRKYCEACEGWMRGQGREDRAVDAQEYAGLDVDPSGWKTVRMPAAFQDVGLPECGAVWLRKRVPITPDRANQPMIVNLGHVRDYDRVYWNGKLVGETSTATPTASLGRQYNLPPTPEGESLLAVRVFSPYGRAGLSASRNSFRVGNDPSNMFYLEGDWLAKIEFTMPPLAADSPLPPKRPREPMVEKNLCSRLYNGMIYPLIPVGLRGVIWYQGESQDSRAWQYRETFPLLIQDWRHAWKTELPFYFCQLAAYRDKVSTPGESSWAEVREAQSLALELPGTGQAVLIDAGEAGDIHPRDKKTAGERLAAIALANTYGKDVAFSGPVFEGETVEDGAIRLSFSNVGGGLKARALDASYPVRTSDGTVKPLKIPVPGSQLQGFTICGPDHRWYWAEAKIDGETVIVSSEHVPHPVAVRYAWQNNPTANLINMDNFPAAPFRTDEFPLTTRLVRYPE</sequence>
<dbReference type="InterPro" id="IPR039329">
    <property type="entry name" value="SIAE"/>
</dbReference>
<organism evidence="3 4">
    <name type="scientific">Ruficoccus amylovorans</name>
    <dbReference type="NCBI Taxonomy" id="1804625"/>
    <lineage>
        <taxon>Bacteria</taxon>
        <taxon>Pseudomonadati</taxon>
        <taxon>Verrucomicrobiota</taxon>
        <taxon>Opitutia</taxon>
        <taxon>Puniceicoccales</taxon>
        <taxon>Cerasicoccaceae</taxon>
        <taxon>Ruficoccus</taxon>
    </lineage>
</organism>
<keyword evidence="4" id="KW-1185">Reference proteome</keyword>
<dbReference type="InterPro" id="IPR005181">
    <property type="entry name" value="SASA"/>
</dbReference>
<dbReference type="SUPFAM" id="SSF52266">
    <property type="entry name" value="SGNH hydrolase"/>
    <property type="match status" value="1"/>
</dbReference>
<dbReference type="InterPro" id="IPR036514">
    <property type="entry name" value="SGNH_hydro_sf"/>
</dbReference>
<evidence type="ECO:0000259" key="2">
    <source>
        <dbReference type="Pfam" id="PF03629"/>
    </source>
</evidence>
<dbReference type="Proteomes" id="UP000546464">
    <property type="component" value="Unassembled WGS sequence"/>
</dbReference>
<gene>
    <name evidence="3" type="ORF">H5P28_02975</name>
</gene>
<dbReference type="SUPFAM" id="SSF49785">
    <property type="entry name" value="Galactose-binding domain-like"/>
    <property type="match status" value="1"/>
</dbReference>
<protein>
    <submittedName>
        <fullName evidence="3">Acetyl esterase</fullName>
    </submittedName>
</protein>
<evidence type="ECO:0000313" key="4">
    <source>
        <dbReference type="Proteomes" id="UP000546464"/>
    </source>
</evidence>
<dbReference type="GO" id="GO:0001681">
    <property type="term" value="F:sialate O-acetylesterase activity"/>
    <property type="evidence" value="ECO:0007669"/>
    <property type="project" value="InterPro"/>
</dbReference>